<sequence length="839" mass="93406">MELLNPSGKKCSRGRRTPPPPPSLLPLSISPPPLPPRPSSRPSLPPSSLSSDEPDHCGRNEDDDDDAMSCAVAVDDLRTDPSVRKCSTSSTSSAGSSGTTTSDEDHDAAAVAVDASPPVATGNGRDRAAAAAIKGPDSEIHTDRDECSSDESNGPDSPTGLKAVGSVYDFRLDGADSPPSSSSCVSNPFAAVVGPDAADLTKVARKQLRMIREVDVAVCHLNHTNTIISKILSSKYLRRWENHQIRLQDDCITSNTPTGFLNKTIGYEAIKNLYPVKRWDSNFKYCLRVVVTNGSYLLQTTNQYLRDQIRYSILWKKNVHETQTLLKSQSDPDDMLKELQNIVDFAKNIPLVDDEIFHMPTFIASTLMTRDQEKYCKQSWEKALIGTLRPLIEDCPPSAEMCSFLSHHCKDQSSLPIIKDSLVYTITRILKHNFDFARTLTARTLVQDYIKALYIQDQSGESIRYFLSRVHSASAVCPHNRVLPNMVSTCITAIYSASEELPANCSETEFDCYYTNHLRCYIVVLQNISEYSDWLYGLAQLLRPLPFPALLLIRSIFMEDMSSVILKIGLHEDCEIHKQVLAVRETKDGWFDLCSPIGAVFCGSSLVWTQLLKTLMACDRCKKKKLLKNLKAKHLGTCVSEALKSNKIVMDVLCLMLEWMVVEDLHQRNQIVDTLKSTEFGRKVYDDFMSRQNQLLELNRKGGPQNLSLPARGTDLDLNSMFDCGPFGNLESVDLAFTNVTDTCANTLIKLPSLKVLNLWGTQFGDSGLLIISDHLTNLQVLNLCETKVTDRGIVSLISLINLKKLNLNSTKATVRSVDVLKKKLPGLHEVDVRYSFAW</sequence>
<dbReference type="InterPro" id="IPR032675">
    <property type="entry name" value="LRR_dom_sf"/>
</dbReference>
<organism evidence="3 4">
    <name type="scientific">Sipha flava</name>
    <name type="common">yellow sugarcane aphid</name>
    <dbReference type="NCBI Taxonomy" id="143950"/>
    <lineage>
        <taxon>Eukaryota</taxon>
        <taxon>Metazoa</taxon>
        <taxon>Ecdysozoa</taxon>
        <taxon>Arthropoda</taxon>
        <taxon>Hexapoda</taxon>
        <taxon>Insecta</taxon>
        <taxon>Pterygota</taxon>
        <taxon>Neoptera</taxon>
        <taxon>Paraneoptera</taxon>
        <taxon>Hemiptera</taxon>
        <taxon>Sternorrhyncha</taxon>
        <taxon>Aphidomorpha</taxon>
        <taxon>Aphidoidea</taxon>
        <taxon>Aphididae</taxon>
        <taxon>Sipha</taxon>
    </lineage>
</organism>
<dbReference type="GeneID" id="112694484"/>
<evidence type="ECO:0000313" key="4">
    <source>
        <dbReference type="RefSeq" id="XP_025425739.1"/>
    </source>
</evidence>
<dbReference type="Gene3D" id="3.80.10.10">
    <property type="entry name" value="Ribonuclease Inhibitor"/>
    <property type="match status" value="1"/>
</dbReference>
<dbReference type="RefSeq" id="XP_025425739.1">
    <property type="nucleotide sequence ID" value="XM_025569954.1"/>
</dbReference>
<feature type="region of interest" description="Disordered" evidence="1">
    <location>
        <begin position="1"/>
        <end position="162"/>
    </location>
</feature>
<dbReference type="InterPro" id="IPR056429">
    <property type="entry name" value="PH_CMIP"/>
</dbReference>
<feature type="compositionally biased region" description="Pro residues" evidence="1">
    <location>
        <begin position="17"/>
        <end position="45"/>
    </location>
</feature>
<dbReference type="PANTHER" id="PTHR25480:SF0">
    <property type="entry name" value="C-MAF-INDUCING PROTEIN"/>
    <property type="match status" value="1"/>
</dbReference>
<evidence type="ECO:0000259" key="2">
    <source>
        <dbReference type="Pfam" id="PF23066"/>
    </source>
</evidence>
<proteinExistence type="predicted"/>
<protein>
    <submittedName>
        <fullName evidence="4">C-Maf-inducing protein-like isoform X1</fullName>
    </submittedName>
</protein>
<dbReference type="Proteomes" id="UP000694846">
    <property type="component" value="Unplaced"/>
</dbReference>
<dbReference type="PANTHER" id="PTHR25480">
    <property type="entry name" value="LEUCINE-RICH REPEAT-CONTAINING PROTEIN 73"/>
    <property type="match status" value="1"/>
</dbReference>
<keyword evidence="3" id="KW-1185">Reference proteome</keyword>
<dbReference type="AlphaFoldDB" id="A0A8B8GR52"/>
<feature type="compositionally biased region" description="Basic and acidic residues" evidence="1">
    <location>
        <begin position="136"/>
        <end position="147"/>
    </location>
</feature>
<dbReference type="SUPFAM" id="SSF52047">
    <property type="entry name" value="RNI-like"/>
    <property type="match status" value="1"/>
</dbReference>
<dbReference type="OrthoDB" id="10056090at2759"/>
<dbReference type="InterPro" id="IPR052813">
    <property type="entry name" value="CMIP"/>
</dbReference>
<evidence type="ECO:0000256" key="1">
    <source>
        <dbReference type="SAM" id="MobiDB-lite"/>
    </source>
</evidence>
<accession>A0A8B8GR52</accession>
<reference evidence="4" key="1">
    <citation type="submission" date="2025-08" db="UniProtKB">
        <authorList>
            <consortium name="RefSeq"/>
        </authorList>
    </citation>
    <scope>IDENTIFICATION</scope>
    <source>
        <tissue evidence="4">Whole body</tissue>
    </source>
</reference>
<dbReference type="Pfam" id="PF23066">
    <property type="entry name" value="PH_21"/>
    <property type="match status" value="1"/>
</dbReference>
<feature type="compositionally biased region" description="Low complexity" evidence="1">
    <location>
        <begin position="109"/>
        <end position="120"/>
    </location>
</feature>
<evidence type="ECO:0000313" key="3">
    <source>
        <dbReference type="Proteomes" id="UP000694846"/>
    </source>
</evidence>
<feature type="compositionally biased region" description="Low complexity" evidence="1">
    <location>
        <begin position="87"/>
        <end position="101"/>
    </location>
</feature>
<feature type="domain" description="C-Maf-inducing protein PH" evidence="2">
    <location>
        <begin position="208"/>
        <end position="327"/>
    </location>
</feature>
<gene>
    <name evidence="4" type="primary">LOC112694484</name>
</gene>
<name>A0A8B8GR52_9HEMI</name>